<name>A0A2R8ATH3_9RHOB</name>
<dbReference type="InterPro" id="IPR011765">
    <property type="entry name" value="Pept_M16_N"/>
</dbReference>
<gene>
    <name evidence="4" type="ORF">ALP8811_03230</name>
</gene>
<evidence type="ECO:0000259" key="3">
    <source>
        <dbReference type="Pfam" id="PF05193"/>
    </source>
</evidence>
<dbReference type="PANTHER" id="PTHR11851">
    <property type="entry name" value="METALLOPROTEASE"/>
    <property type="match status" value="1"/>
</dbReference>
<dbReference type="RefSeq" id="WP_108858240.1">
    <property type="nucleotide sequence ID" value="NZ_OMOI01000002.1"/>
</dbReference>
<keyword evidence="5" id="KW-1185">Reference proteome</keyword>
<dbReference type="GO" id="GO:0046872">
    <property type="term" value="F:metal ion binding"/>
    <property type="evidence" value="ECO:0007669"/>
    <property type="project" value="InterPro"/>
</dbReference>
<sequence length="436" mass="46766">MKRIALVLAGLIALTLPARAEVAMEEVTSANGHVAWLVHEPALPFTALEIRFRGGTVLDRPDKRGAVNLMVGLLEEGAGDMDAQGFAESREALAASYGFDAGEDSIGISAQFLTENRDQAVDLLHEALTDPRFDDTALERVRTQVLSHLASRATDPSSIASDAFDAAAYGEHAYGSYDGGTVESVTALTRDDIVNAYRDTMVLDRIYVAAVGDITAQQLGPLLDQLFEGLPQTGAAMPDRVEFGLPGGTTVVPFDTPQSVALFGHGGIEREDPDFFAAYLVNTVLGGPSSISRLMNQVREERGLTYGIGSYLVPVDWTESVLGQFSSQNGVIGEAIDVVRDEWAKIASEGITQEELTAAQTYLTGSYPLRFDGNANIANIMVAMQLEGLPIDYIATRNEQVMAVTLDEANRVASEVYHPDALHFVVVGQPEGVVSN</sequence>
<feature type="domain" description="Peptidase M16 C-terminal" evidence="3">
    <location>
        <begin position="188"/>
        <end position="361"/>
    </location>
</feature>
<dbReference type="InterPro" id="IPR050361">
    <property type="entry name" value="MPP/UQCRC_Complex"/>
</dbReference>
<protein>
    <submittedName>
        <fullName evidence="4">Putative zinc protease</fullName>
        <ecNumber evidence="4">3.4.24.-</ecNumber>
    </submittedName>
</protein>
<feature type="domain" description="Peptidase M16 N-terminal" evidence="2">
    <location>
        <begin position="39"/>
        <end position="175"/>
    </location>
</feature>
<dbReference type="InterPro" id="IPR011249">
    <property type="entry name" value="Metalloenz_LuxS/M16"/>
</dbReference>
<dbReference type="GO" id="GO:0008233">
    <property type="term" value="F:peptidase activity"/>
    <property type="evidence" value="ECO:0007669"/>
    <property type="project" value="UniProtKB-KW"/>
</dbReference>
<dbReference type="Proteomes" id="UP000244911">
    <property type="component" value="Unassembled WGS sequence"/>
</dbReference>
<dbReference type="InterPro" id="IPR007863">
    <property type="entry name" value="Peptidase_M16_C"/>
</dbReference>
<evidence type="ECO:0000313" key="4">
    <source>
        <dbReference type="EMBL" id="SPF79290.1"/>
    </source>
</evidence>
<dbReference type="GO" id="GO:0006508">
    <property type="term" value="P:proteolysis"/>
    <property type="evidence" value="ECO:0007669"/>
    <property type="project" value="UniProtKB-KW"/>
</dbReference>
<evidence type="ECO:0000313" key="5">
    <source>
        <dbReference type="Proteomes" id="UP000244911"/>
    </source>
</evidence>
<dbReference type="AlphaFoldDB" id="A0A2R8ATH3"/>
<dbReference type="Gene3D" id="3.30.830.10">
    <property type="entry name" value="Metalloenzyme, LuxS/M16 peptidase-like"/>
    <property type="match status" value="2"/>
</dbReference>
<evidence type="ECO:0000256" key="1">
    <source>
        <dbReference type="SAM" id="SignalP"/>
    </source>
</evidence>
<keyword evidence="4" id="KW-0378">Hydrolase</keyword>
<dbReference type="PANTHER" id="PTHR11851:SF224">
    <property type="entry name" value="PROCESSING PROTEASE"/>
    <property type="match status" value="1"/>
</dbReference>
<proteinExistence type="predicted"/>
<accession>A0A2R8ATH3</accession>
<dbReference type="EMBL" id="OMOI01000002">
    <property type="protein sequence ID" value="SPF79290.1"/>
    <property type="molecule type" value="Genomic_DNA"/>
</dbReference>
<keyword evidence="1" id="KW-0732">Signal</keyword>
<feature type="chain" id="PRO_5015337364" evidence="1">
    <location>
        <begin position="21"/>
        <end position="436"/>
    </location>
</feature>
<feature type="signal peptide" evidence="1">
    <location>
        <begin position="1"/>
        <end position="20"/>
    </location>
</feature>
<dbReference type="Pfam" id="PF05193">
    <property type="entry name" value="Peptidase_M16_C"/>
    <property type="match status" value="1"/>
</dbReference>
<dbReference type="EC" id="3.4.24.-" evidence="4"/>
<dbReference type="OrthoDB" id="9811314at2"/>
<keyword evidence="4" id="KW-0645">Protease</keyword>
<organism evidence="4 5">
    <name type="scientific">Aliiroseovarius pelagivivens</name>
    <dbReference type="NCBI Taxonomy" id="1639690"/>
    <lineage>
        <taxon>Bacteria</taxon>
        <taxon>Pseudomonadati</taxon>
        <taxon>Pseudomonadota</taxon>
        <taxon>Alphaproteobacteria</taxon>
        <taxon>Rhodobacterales</taxon>
        <taxon>Paracoccaceae</taxon>
        <taxon>Aliiroseovarius</taxon>
    </lineage>
</organism>
<evidence type="ECO:0000259" key="2">
    <source>
        <dbReference type="Pfam" id="PF00675"/>
    </source>
</evidence>
<dbReference type="Pfam" id="PF00675">
    <property type="entry name" value="Peptidase_M16"/>
    <property type="match status" value="1"/>
</dbReference>
<dbReference type="SUPFAM" id="SSF63411">
    <property type="entry name" value="LuxS/MPP-like metallohydrolase"/>
    <property type="match status" value="2"/>
</dbReference>
<reference evidence="4 5" key="1">
    <citation type="submission" date="2018-03" db="EMBL/GenBank/DDBJ databases">
        <authorList>
            <person name="Keele B.F."/>
        </authorList>
    </citation>
    <scope>NUCLEOTIDE SEQUENCE [LARGE SCALE GENOMIC DNA]</scope>
    <source>
        <strain evidence="4 5">CECT 8811</strain>
    </source>
</reference>